<dbReference type="SUPFAM" id="SSF54768">
    <property type="entry name" value="dsRNA-binding domain-like"/>
    <property type="match status" value="1"/>
</dbReference>
<comment type="caution">
    <text evidence="12">The sequence shown here is derived from an EMBL/GenBank/DDBJ whole genome shotgun (WGS) entry which is preliminary data.</text>
</comment>
<comment type="similarity">
    <text evidence="1 9">Belongs to the universal ribosomal protein uS5 family.</text>
</comment>
<dbReference type="InterPro" id="IPR000851">
    <property type="entry name" value="Ribosomal_uS5"/>
</dbReference>
<feature type="domain" description="S5 DRBM" evidence="11">
    <location>
        <begin position="22"/>
        <end position="85"/>
    </location>
</feature>
<gene>
    <name evidence="12" type="ORF">A2538_00500</name>
</gene>
<keyword evidence="4 8" id="KW-0689">Ribosomal protein</keyword>
<evidence type="ECO:0000256" key="1">
    <source>
        <dbReference type="ARBA" id="ARBA00008945"/>
    </source>
</evidence>
<dbReference type="GO" id="GO:0003735">
    <property type="term" value="F:structural constituent of ribosome"/>
    <property type="evidence" value="ECO:0007669"/>
    <property type="project" value="UniProtKB-UniRule"/>
</dbReference>
<dbReference type="Pfam" id="PF03719">
    <property type="entry name" value="Ribosomal_S5_C"/>
    <property type="match status" value="1"/>
</dbReference>
<dbReference type="InterPro" id="IPR013810">
    <property type="entry name" value="Ribosomal_uS5_N"/>
</dbReference>
<dbReference type="InterPro" id="IPR005712">
    <property type="entry name" value="Ribosomal_uS5_bac-type"/>
</dbReference>
<dbReference type="AlphaFoldDB" id="A0A1F6PC86"/>
<dbReference type="SUPFAM" id="SSF54211">
    <property type="entry name" value="Ribosomal protein S5 domain 2-like"/>
    <property type="match status" value="1"/>
</dbReference>
<dbReference type="PANTHER" id="PTHR48277:SF1">
    <property type="entry name" value="MITOCHONDRIAL RIBOSOMAL PROTEIN S5"/>
    <property type="match status" value="1"/>
</dbReference>
<protein>
    <recommendedName>
        <fullName evidence="6">Small ribosomal subunit protein uS5</fullName>
    </recommendedName>
    <alternativeName>
        <fullName evidence="7">30S ribosomal protein S5</fullName>
    </alternativeName>
</protein>
<evidence type="ECO:0000259" key="11">
    <source>
        <dbReference type="PROSITE" id="PS50881"/>
    </source>
</evidence>
<dbReference type="Pfam" id="PF00333">
    <property type="entry name" value="Ribosomal_S5"/>
    <property type="match status" value="1"/>
</dbReference>
<dbReference type="FunFam" id="3.30.230.10:FF:000002">
    <property type="entry name" value="30S ribosomal protein S5"/>
    <property type="match status" value="1"/>
</dbReference>
<organism evidence="12 13">
    <name type="scientific">Candidatus Magasanikbacteria bacterium RIFOXYD2_FULL_41_14</name>
    <dbReference type="NCBI Taxonomy" id="1798709"/>
    <lineage>
        <taxon>Bacteria</taxon>
        <taxon>Candidatus Magasanikiibacteriota</taxon>
    </lineage>
</organism>
<proteinExistence type="inferred from homology"/>
<dbReference type="InterPro" id="IPR020568">
    <property type="entry name" value="Ribosomal_Su5_D2-typ_SF"/>
</dbReference>
<accession>A0A1F6PC86</accession>
<feature type="compositionally biased region" description="Basic residues" evidence="10">
    <location>
        <begin position="1"/>
        <end position="11"/>
    </location>
</feature>
<sequence length="191" mass="20496">MDKTFAKKGGRRNGPGKEKSEFDKNILDLARVTRVTEGGKHLSFRALVVAGDHKGRVGYGLDKGKDVQLGVEKATRRAEKDLIKVPIVNDTIPHEVYCKYKAAKVLLRPAPRGSGIIAGGPVRVVLELAGVPNASSKMLGHTKNKIAIVRATFGALEKLFTGKRGAHLMRQPSTITATPAVKGPAKPTDTK</sequence>
<dbReference type="EMBL" id="MFRE01000023">
    <property type="protein sequence ID" value="OGH93670.1"/>
    <property type="molecule type" value="Genomic_DNA"/>
</dbReference>
<evidence type="ECO:0000313" key="13">
    <source>
        <dbReference type="Proteomes" id="UP000178254"/>
    </source>
</evidence>
<keyword evidence="3" id="KW-0694">RNA-binding</keyword>
<dbReference type="GO" id="GO:0019843">
    <property type="term" value="F:rRNA binding"/>
    <property type="evidence" value="ECO:0007669"/>
    <property type="project" value="UniProtKB-KW"/>
</dbReference>
<evidence type="ECO:0000256" key="8">
    <source>
        <dbReference type="PROSITE-ProRule" id="PRU00268"/>
    </source>
</evidence>
<evidence type="ECO:0000256" key="3">
    <source>
        <dbReference type="ARBA" id="ARBA00022884"/>
    </source>
</evidence>
<dbReference type="Gene3D" id="3.30.230.10">
    <property type="match status" value="1"/>
</dbReference>
<dbReference type="GO" id="GO:0015935">
    <property type="term" value="C:small ribosomal subunit"/>
    <property type="evidence" value="ECO:0007669"/>
    <property type="project" value="InterPro"/>
</dbReference>
<reference evidence="12 13" key="1">
    <citation type="journal article" date="2016" name="Nat. Commun.">
        <title>Thousands of microbial genomes shed light on interconnected biogeochemical processes in an aquifer system.</title>
        <authorList>
            <person name="Anantharaman K."/>
            <person name="Brown C.T."/>
            <person name="Hug L.A."/>
            <person name="Sharon I."/>
            <person name="Castelle C.J."/>
            <person name="Probst A.J."/>
            <person name="Thomas B.C."/>
            <person name="Singh A."/>
            <person name="Wilkins M.J."/>
            <person name="Karaoz U."/>
            <person name="Brodie E.L."/>
            <person name="Williams K.H."/>
            <person name="Hubbard S.S."/>
            <person name="Banfield J.F."/>
        </authorList>
    </citation>
    <scope>NUCLEOTIDE SEQUENCE [LARGE SCALE GENOMIC DNA]</scope>
</reference>
<evidence type="ECO:0000256" key="2">
    <source>
        <dbReference type="ARBA" id="ARBA00022730"/>
    </source>
</evidence>
<dbReference type="STRING" id="1798709.A2538_00500"/>
<feature type="region of interest" description="Disordered" evidence="10">
    <location>
        <begin position="1"/>
        <end position="20"/>
    </location>
</feature>
<dbReference type="InterPro" id="IPR014721">
    <property type="entry name" value="Ribsml_uS5_D2-typ_fold_subgr"/>
</dbReference>
<dbReference type="Gene3D" id="3.30.160.20">
    <property type="match status" value="1"/>
</dbReference>
<dbReference type="GO" id="GO:0006412">
    <property type="term" value="P:translation"/>
    <property type="evidence" value="ECO:0007669"/>
    <property type="project" value="InterPro"/>
</dbReference>
<dbReference type="PANTHER" id="PTHR48277">
    <property type="entry name" value="MITOCHONDRIAL RIBOSOMAL PROTEIN S5"/>
    <property type="match status" value="1"/>
</dbReference>
<evidence type="ECO:0000256" key="10">
    <source>
        <dbReference type="SAM" id="MobiDB-lite"/>
    </source>
</evidence>
<dbReference type="Proteomes" id="UP000178254">
    <property type="component" value="Unassembled WGS sequence"/>
</dbReference>
<dbReference type="InterPro" id="IPR005324">
    <property type="entry name" value="Ribosomal_uS5_C"/>
</dbReference>
<evidence type="ECO:0000256" key="4">
    <source>
        <dbReference type="ARBA" id="ARBA00022980"/>
    </source>
</evidence>
<dbReference type="NCBIfam" id="TIGR01021">
    <property type="entry name" value="rpsE_bact"/>
    <property type="match status" value="1"/>
</dbReference>
<evidence type="ECO:0000256" key="6">
    <source>
        <dbReference type="ARBA" id="ARBA00035255"/>
    </source>
</evidence>
<evidence type="ECO:0000256" key="9">
    <source>
        <dbReference type="RuleBase" id="RU003823"/>
    </source>
</evidence>
<evidence type="ECO:0000256" key="7">
    <source>
        <dbReference type="ARBA" id="ARBA00035519"/>
    </source>
</evidence>
<keyword evidence="2" id="KW-0699">rRNA-binding</keyword>
<dbReference type="GO" id="GO:0005737">
    <property type="term" value="C:cytoplasm"/>
    <property type="evidence" value="ECO:0007669"/>
    <property type="project" value="UniProtKB-ARBA"/>
</dbReference>
<dbReference type="PROSITE" id="PS50881">
    <property type="entry name" value="S5_DSRBD"/>
    <property type="match status" value="1"/>
</dbReference>
<evidence type="ECO:0000256" key="5">
    <source>
        <dbReference type="ARBA" id="ARBA00023274"/>
    </source>
</evidence>
<name>A0A1F6PC86_9BACT</name>
<evidence type="ECO:0000313" key="12">
    <source>
        <dbReference type="EMBL" id="OGH93670.1"/>
    </source>
</evidence>
<keyword evidence="5 8" id="KW-0687">Ribonucleoprotein</keyword>